<proteinExistence type="predicted"/>
<dbReference type="PANTHER" id="PTHR35605">
    <property type="entry name" value="ECP2 EFFECTOR PROTEIN DOMAIN-CONTAINING PROTEIN-RELATED"/>
    <property type="match status" value="1"/>
</dbReference>
<feature type="non-terminal residue" evidence="1">
    <location>
        <position position="1"/>
    </location>
</feature>
<gene>
    <name evidence="1" type="ORF">ASPSYDRAFT_163498</name>
</gene>
<dbReference type="Proteomes" id="UP000184356">
    <property type="component" value="Unassembled WGS sequence"/>
</dbReference>
<accession>A0A1L9T0C6</accession>
<evidence type="ECO:0000313" key="1">
    <source>
        <dbReference type="EMBL" id="OJJ52900.1"/>
    </source>
</evidence>
<keyword evidence="2" id="KW-1185">Reference proteome</keyword>
<protein>
    <submittedName>
        <fullName evidence="1">Uncharacterized protein</fullName>
    </submittedName>
</protein>
<dbReference type="RefSeq" id="XP_040696706.1">
    <property type="nucleotide sequence ID" value="XM_040843169.1"/>
</dbReference>
<dbReference type="PANTHER" id="PTHR35605:SF1">
    <property type="entry name" value="ECP2 EFFECTOR PROTEIN DOMAIN-CONTAINING PROTEIN-RELATED"/>
    <property type="match status" value="1"/>
</dbReference>
<dbReference type="VEuPathDB" id="FungiDB:ASPSYDRAFT_163498"/>
<reference evidence="2" key="1">
    <citation type="journal article" date="2017" name="Genome Biol.">
        <title>Comparative genomics reveals high biological diversity and specific adaptations in the industrially and medically important fungal genus Aspergillus.</title>
        <authorList>
            <person name="de Vries R.P."/>
            <person name="Riley R."/>
            <person name="Wiebenga A."/>
            <person name="Aguilar-Osorio G."/>
            <person name="Amillis S."/>
            <person name="Uchima C.A."/>
            <person name="Anderluh G."/>
            <person name="Asadollahi M."/>
            <person name="Askin M."/>
            <person name="Barry K."/>
            <person name="Battaglia E."/>
            <person name="Bayram O."/>
            <person name="Benocci T."/>
            <person name="Braus-Stromeyer S.A."/>
            <person name="Caldana C."/>
            <person name="Canovas D."/>
            <person name="Cerqueira G.C."/>
            <person name="Chen F."/>
            <person name="Chen W."/>
            <person name="Choi C."/>
            <person name="Clum A."/>
            <person name="Dos Santos R.A."/>
            <person name="Damasio A.R."/>
            <person name="Diallinas G."/>
            <person name="Emri T."/>
            <person name="Fekete E."/>
            <person name="Flipphi M."/>
            <person name="Freyberg S."/>
            <person name="Gallo A."/>
            <person name="Gournas C."/>
            <person name="Habgood R."/>
            <person name="Hainaut M."/>
            <person name="Harispe M.L."/>
            <person name="Henrissat B."/>
            <person name="Hilden K.S."/>
            <person name="Hope R."/>
            <person name="Hossain A."/>
            <person name="Karabika E."/>
            <person name="Karaffa L."/>
            <person name="Karanyi Z."/>
            <person name="Krasevec N."/>
            <person name="Kuo A."/>
            <person name="Kusch H."/>
            <person name="LaButti K."/>
            <person name="Lagendijk E.L."/>
            <person name="Lapidus A."/>
            <person name="Levasseur A."/>
            <person name="Lindquist E."/>
            <person name="Lipzen A."/>
            <person name="Logrieco A.F."/>
            <person name="MacCabe A."/>
            <person name="Maekelae M.R."/>
            <person name="Malavazi I."/>
            <person name="Melin P."/>
            <person name="Meyer V."/>
            <person name="Mielnichuk N."/>
            <person name="Miskei M."/>
            <person name="Molnar A.P."/>
            <person name="Mule G."/>
            <person name="Ngan C.Y."/>
            <person name="Orejas M."/>
            <person name="Orosz E."/>
            <person name="Ouedraogo J.P."/>
            <person name="Overkamp K.M."/>
            <person name="Park H.-S."/>
            <person name="Perrone G."/>
            <person name="Piumi F."/>
            <person name="Punt P.J."/>
            <person name="Ram A.F."/>
            <person name="Ramon A."/>
            <person name="Rauscher S."/>
            <person name="Record E."/>
            <person name="Riano-Pachon D.M."/>
            <person name="Robert V."/>
            <person name="Roehrig J."/>
            <person name="Ruller R."/>
            <person name="Salamov A."/>
            <person name="Salih N.S."/>
            <person name="Samson R.A."/>
            <person name="Sandor E."/>
            <person name="Sanguinetti M."/>
            <person name="Schuetze T."/>
            <person name="Sepcic K."/>
            <person name="Shelest E."/>
            <person name="Sherlock G."/>
            <person name="Sophianopoulou V."/>
            <person name="Squina F.M."/>
            <person name="Sun H."/>
            <person name="Susca A."/>
            <person name="Todd R.B."/>
            <person name="Tsang A."/>
            <person name="Unkles S.E."/>
            <person name="van de Wiele N."/>
            <person name="van Rossen-Uffink D."/>
            <person name="Oliveira J.V."/>
            <person name="Vesth T.C."/>
            <person name="Visser J."/>
            <person name="Yu J.-H."/>
            <person name="Zhou M."/>
            <person name="Andersen M.R."/>
            <person name="Archer D.B."/>
            <person name="Baker S.E."/>
            <person name="Benoit I."/>
            <person name="Brakhage A.A."/>
            <person name="Braus G.H."/>
            <person name="Fischer R."/>
            <person name="Frisvad J.C."/>
            <person name="Goldman G.H."/>
            <person name="Houbraken J."/>
            <person name="Oakley B."/>
            <person name="Pocsi I."/>
            <person name="Scazzocchio C."/>
            <person name="Seiboth B."/>
            <person name="vanKuyk P.A."/>
            <person name="Wortman J."/>
            <person name="Dyer P.S."/>
            <person name="Grigoriev I.V."/>
        </authorList>
    </citation>
    <scope>NUCLEOTIDE SEQUENCE [LARGE SCALE GENOMIC DNA]</scope>
    <source>
        <strain evidence="2">CBS 593.65</strain>
    </source>
</reference>
<dbReference type="OrthoDB" id="4469944at2759"/>
<dbReference type="GeneID" id="63759242"/>
<sequence length="124" mass="14037">HTVDCWGKALHPPVESVDYVTYLMDQVALGDLHHLPGYADTKSLYLDAQECKELACFKSAQVRWCNSADSPRKLLMQNVIDGVRVLRRECRDVLDGVDVAGGVLYQPDNWDIILQQEDSCKDEE</sequence>
<dbReference type="EMBL" id="KV878599">
    <property type="protein sequence ID" value="OJJ52900.1"/>
    <property type="molecule type" value="Genomic_DNA"/>
</dbReference>
<organism evidence="1 2">
    <name type="scientific">Aspergillus sydowii CBS 593.65</name>
    <dbReference type="NCBI Taxonomy" id="1036612"/>
    <lineage>
        <taxon>Eukaryota</taxon>
        <taxon>Fungi</taxon>
        <taxon>Dikarya</taxon>
        <taxon>Ascomycota</taxon>
        <taxon>Pezizomycotina</taxon>
        <taxon>Eurotiomycetes</taxon>
        <taxon>Eurotiomycetidae</taxon>
        <taxon>Eurotiales</taxon>
        <taxon>Aspergillaceae</taxon>
        <taxon>Aspergillus</taxon>
        <taxon>Aspergillus subgen. Nidulantes</taxon>
    </lineage>
</organism>
<evidence type="ECO:0000313" key="2">
    <source>
        <dbReference type="Proteomes" id="UP000184356"/>
    </source>
</evidence>
<name>A0A1L9T0C6_9EURO</name>
<dbReference type="AlphaFoldDB" id="A0A1L9T0C6"/>